<dbReference type="Pfam" id="PF14845">
    <property type="entry name" value="Glycohydro_20b2"/>
    <property type="match status" value="1"/>
</dbReference>
<dbReference type="InterPro" id="IPR015883">
    <property type="entry name" value="Glyco_hydro_20_cat"/>
</dbReference>
<dbReference type="GO" id="GO:0016231">
    <property type="term" value="F:beta-N-acetylglucosaminidase activity"/>
    <property type="evidence" value="ECO:0007669"/>
    <property type="project" value="TreeGrafter"/>
</dbReference>
<dbReference type="SUPFAM" id="SSF55545">
    <property type="entry name" value="beta-N-acetylhexosaminidase-like domain"/>
    <property type="match status" value="1"/>
</dbReference>
<evidence type="ECO:0000313" key="13">
    <source>
        <dbReference type="Proteomes" id="UP000053342"/>
    </source>
</evidence>
<dbReference type="FunFam" id="3.20.20.80:FF:000063">
    <property type="entry name" value="Beta-hexosaminidase"/>
    <property type="match status" value="1"/>
</dbReference>
<dbReference type="STRING" id="215243.A0A0D2AY75"/>
<dbReference type="GO" id="GO:0030203">
    <property type="term" value="P:glycosaminoglycan metabolic process"/>
    <property type="evidence" value="ECO:0007669"/>
    <property type="project" value="TreeGrafter"/>
</dbReference>
<accession>A0A0D2AY75</accession>
<feature type="active site" description="Proton donor" evidence="8">
    <location>
        <position position="385"/>
    </location>
</feature>
<proteinExistence type="inferred from homology"/>
<dbReference type="PANTHER" id="PTHR22600:SF58">
    <property type="entry name" value="BETA-HEXOSAMINIDASE"/>
    <property type="match status" value="1"/>
</dbReference>
<dbReference type="AlphaFoldDB" id="A0A0D2AY75"/>
<keyword evidence="6 7" id="KW-0326">Glycosidase</keyword>
<evidence type="ECO:0000313" key="12">
    <source>
        <dbReference type="EMBL" id="KIW44776.1"/>
    </source>
</evidence>
<evidence type="ECO:0000256" key="9">
    <source>
        <dbReference type="SAM" id="SignalP"/>
    </source>
</evidence>
<dbReference type="InterPro" id="IPR029019">
    <property type="entry name" value="HEX_eukaryotic_N"/>
</dbReference>
<evidence type="ECO:0000256" key="4">
    <source>
        <dbReference type="ARBA" id="ARBA00022801"/>
    </source>
</evidence>
<keyword evidence="3 9" id="KW-0732">Signal</keyword>
<feature type="domain" description="Beta-hexosaminidase eukaryotic type N-terminal" evidence="11">
    <location>
        <begin position="18"/>
        <end position="199"/>
    </location>
</feature>
<dbReference type="PRINTS" id="PR00738">
    <property type="entry name" value="GLHYDRLASE20"/>
</dbReference>
<keyword evidence="5" id="KW-0325">Glycoprotein</keyword>
<dbReference type="InterPro" id="IPR017853">
    <property type="entry name" value="GH"/>
</dbReference>
<dbReference type="SUPFAM" id="SSF51445">
    <property type="entry name" value="(Trans)glycosidases"/>
    <property type="match status" value="1"/>
</dbReference>
<dbReference type="Gene3D" id="3.30.379.10">
    <property type="entry name" value="Chitobiase/beta-hexosaminidase domain 2-like"/>
    <property type="match status" value="1"/>
</dbReference>
<evidence type="ECO:0000259" key="11">
    <source>
        <dbReference type="Pfam" id="PF14845"/>
    </source>
</evidence>
<dbReference type="InterPro" id="IPR025705">
    <property type="entry name" value="Beta_hexosaminidase_sua/sub"/>
</dbReference>
<feature type="chain" id="PRO_5002249279" description="Beta-hexosaminidase" evidence="9">
    <location>
        <begin position="18"/>
        <end position="629"/>
    </location>
</feature>
<dbReference type="GO" id="GO:0016020">
    <property type="term" value="C:membrane"/>
    <property type="evidence" value="ECO:0007669"/>
    <property type="project" value="TreeGrafter"/>
</dbReference>
<dbReference type="Pfam" id="PF00728">
    <property type="entry name" value="Glyco_hydro_20"/>
    <property type="match status" value="1"/>
</dbReference>
<sequence length="629" mass="71115">MHIHVSIFFIVLWSVTAIWPQPVEWSVGTQVLWLGHAPEVTLRCDEKSFTLRTRGLQRLIQSLVSFMDNVFRPPQASWGLFQTLSDIEGWHGGNNNFSENYILHKAAFEAMNSMQNSKFVPWKLHERNELFEPLPDAPRHELSALQIQLSSCPAKSTFNPDTFFDGDESYELVMTNETAILRSNSTLGSLRGLQTFSQLFYAHSSTSGVYTPYVPLQIADRPRWRHRGLSIDVARNPFKPQDLIRTIKAMAATKMSRLHVHATDSQSWPLEIPSLPELARKGAYRPDLVWTAEDLRDIQLYGASKGISVFVEIDMPGHTASVAHAFPALIAAFNELDWSTFAAEPLSGQLKLNLSAVHDFLEDVLTDLLPRTRPYTSFYHIGGDEVNIPAYLLDDTVRSDDPSVLQPLLQRFIDHAIVLSTKHGLQPIVWEEMILDWNLTLPLVNGTSDGALVQVWRDSSRIEEVLKKGHRVIFGDFKHWYLDCGFGGFLDPYPTGKSPPGVPVNTTGGRPSKLTSPYLDYCAPYHNWRQMYTYDPLANISADLIAGVEGGEVLMWSEQTDSFDLDSKLWPRVASAAEVLWSGTRQDELMEDATRRLGEWRERGIIDLGINMTPVAMTWCLMNRGRCNL</sequence>
<dbReference type="Proteomes" id="UP000053342">
    <property type="component" value="Unassembled WGS sequence"/>
</dbReference>
<dbReference type="InterPro" id="IPR029018">
    <property type="entry name" value="Hex-like_dom2"/>
</dbReference>
<feature type="domain" description="Glycoside hydrolase family 20 catalytic" evidence="10">
    <location>
        <begin position="225"/>
        <end position="583"/>
    </location>
</feature>
<dbReference type="PANTHER" id="PTHR22600">
    <property type="entry name" value="BETA-HEXOSAMINIDASE"/>
    <property type="match status" value="1"/>
</dbReference>
<feature type="signal peptide" evidence="9">
    <location>
        <begin position="1"/>
        <end position="17"/>
    </location>
</feature>
<evidence type="ECO:0000256" key="6">
    <source>
        <dbReference type="ARBA" id="ARBA00023295"/>
    </source>
</evidence>
<dbReference type="OrthoDB" id="428480at2759"/>
<evidence type="ECO:0000256" key="2">
    <source>
        <dbReference type="ARBA" id="ARBA00006285"/>
    </source>
</evidence>
<gene>
    <name evidence="12" type="ORF">PV06_03224</name>
</gene>
<dbReference type="GO" id="GO:0005975">
    <property type="term" value="P:carbohydrate metabolic process"/>
    <property type="evidence" value="ECO:0007669"/>
    <property type="project" value="InterPro"/>
</dbReference>
<evidence type="ECO:0000256" key="3">
    <source>
        <dbReference type="ARBA" id="ARBA00022729"/>
    </source>
</evidence>
<keyword evidence="4 7" id="KW-0378">Hydrolase</keyword>
<organism evidence="12 13">
    <name type="scientific">Exophiala oligosperma</name>
    <dbReference type="NCBI Taxonomy" id="215243"/>
    <lineage>
        <taxon>Eukaryota</taxon>
        <taxon>Fungi</taxon>
        <taxon>Dikarya</taxon>
        <taxon>Ascomycota</taxon>
        <taxon>Pezizomycotina</taxon>
        <taxon>Eurotiomycetes</taxon>
        <taxon>Chaetothyriomycetidae</taxon>
        <taxon>Chaetothyriales</taxon>
        <taxon>Herpotrichiellaceae</taxon>
        <taxon>Exophiala</taxon>
    </lineage>
</organism>
<dbReference type="RefSeq" id="XP_016264992.1">
    <property type="nucleotide sequence ID" value="XM_016403987.1"/>
</dbReference>
<name>A0A0D2AY75_9EURO</name>
<dbReference type="EC" id="3.2.1.52" evidence="7"/>
<keyword evidence="13" id="KW-1185">Reference proteome</keyword>
<evidence type="ECO:0000256" key="1">
    <source>
        <dbReference type="ARBA" id="ARBA00001231"/>
    </source>
</evidence>
<dbReference type="EMBL" id="KN847334">
    <property type="protein sequence ID" value="KIW44776.1"/>
    <property type="molecule type" value="Genomic_DNA"/>
</dbReference>
<dbReference type="VEuPathDB" id="FungiDB:PV06_03224"/>
<reference evidence="12 13" key="1">
    <citation type="submission" date="2015-01" db="EMBL/GenBank/DDBJ databases">
        <title>The Genome Sequence of Exophiala oligosperma CBS72588.</title>
        <authorList>
            <consortium name="The Broad Institute Genomics Platform"/>
            <person name="Cuomo C."/>
            <person name="de Hoog S."/>
            <person name="Gorbushina A."/>
            <person name="Stielow B."/>
            <person name="Teixiera M."/>
            <person name="Abouelleil A."/>
            <person name="Chapman S.B."/>
            <person name="Priest M."/>
            <person name="Young S.K."/>
            <person name="Wortman J."/>
            <person name="Nusbaum C."/>
            <person name="Birren B."/>
        </authorList>
    </citation>
    <scope>NUCLEOTIDE SEQUENCE [LARGE SCALE GENOMIC DNA]</scope>
    <source>
        <strain evidence="12 13">CBS 72588</strain>
    </source>
</reference>
<dbReference type="GeneID" id="27355298"/>
<comment type="catalytic activity">
    <reaction evidence="1 7">
        <text>Hydrolysis of terminal non-reducing N-acetyl-D-hexosamine residues in N-acetyl-beta-D-hexosaminides.</text>
        <dbReference type="EC" id="3.2.1.52"/>
    </reaction>
</comment>
<evidence type="ECO:0000259" key="10">
    <source>
        <dbReference type="Pfam" id="PF00728"/>
    </source>
</evidence>
<protein>
    <recommendedName>
        <fullName evidence="7">Beta-hexosaminidase</fullName>
        <ecNumber evidence="7">3.2.1.52</ecNumber>
    </recommendedName>
</protein>
<evidence type="ECO:0000256" key="5">
    <source>
        <dbReference type="ARBA" id="ARBA00023180"/>
    </source>
</evidence>
<comment type="similarity">
    <text evidence="2 7">Belongs to the glycosyl hydrolase 20 family.</text>
</comment>
<dbReference type="Gene3D" id="3.20.20.80">
    <property type="entry name" value="Glycosidases"/>
    <property type="match status" value="1"/>
</dbReference>
<dbReference type="PIRSF" id="PIRSF001093">
    <property type="entry name" value="B-hxosamndse_ab_euk"/>
    <property type="match status" value="1"/>
</dbReference>
<evidence type="ECO:0000256" key="8">
    <source>
        <dbReference type="PIRSR" id="PIRSR001093-1"/>
    </source>
</evidence>
<dbReference type="HOGENOM" id="CLU_007082_0_2_1"/>
<evidence type="ECO:0000256" key="7">
    <source>
        <dbReference type="PIRNR" id="PIRNR001093"/>
    </source>
</evidence>